<sequence>MAVRNALRRKEKYEIKLDPDVVKQRFSGQKEKMVDQIADIFPSLVALEEAAKTVLDAEGVPISLYPMYLDYARELWRLVNKFGGDVLYNETRILENKWVARALSQPVLERLRVEIFGITLPPAP</sequence>
<proteinExistence type="predicted"/>
<protein>
    <submittedName>
        <fullName evidence="1">Uncharacterized protein</fullName>
    </submittedName>
</protein>
<dbReference type="AlphaFoldDB" id="A0A7C3YZK2"/>
<organism evidence="1">
    <name type="scientific">candidate division WOR-3 bacterium</name>
    <dbReference type="NCBI Taxonomy" id="2052148"/>
    <lineage>
        <taxon>Bacteria</taxon>
        <taxon>Bacteria division WOR-3</taxon>
    </lineage>
</organism>
<name>A0A7C3YZK2_UNCW3</name>
<reference evidence="1" key="1">
    <citation type="journal article" date="2020" name="mSystems">
        <title>Genome- and Community-Level Interaction Insights into Carbon Utilization and Element Cycling Functions of Hydrothermarchaeota in Hydrothermal Sediment.</title>
        <authorList>
            <person name="Zhou Z."/>
            <person name="Liu Y."/>
            <person name="Xu W."/>
            <person name="Pan J."/>
            <person name="Luo Z.H."/>
            <person name="Li M."/>
        </authorList>
    </citation>
    <scope>NUCLEOTIDE SEQUENCE [LARGE SCALE GENOMIC DNA]</scope>
    <source>
        <strain evidence="1">SpSt-906</strain>
    </source>
</reference>
<accession>A0A7C3YZK2</accession>
<evidence type="ECO:0000313" key="1">
    <source>
        <dbReference type="EMBL" id="HGE98917.1"/>
    </source>
</evidence>
<dbReference type="Gene3D" id="1.20.58.800">
    <property type="match status" value="1"/>
</dbReference>
<dbReference type="EMBL" id="DTMQ01000015">
    <property type="protein sequence ID" value="HGE98917.1"/>
    <property type="molecule type" value="Genomic_DNA"/>
</dbReference>
<comment type="caution">
    <text evidence="1">The sequence shown here is derived from an EMBL/GenBank/DDBJ whole genome shotgun (WGS) entry which is preliminary data.</text>
</comment>
<gene>
    <name evidence="1" type="ORF">ENX07_02440</name>
</gene>